<keyword evidence="3" id="KW-1185">Reference proteome</keyword>
<feature type="region of interest" description="Disordered" evidence="1">
    <location>
        <begin position="1"/>
        <end position="26"/>
    </location>
</feature>
<comment type="caution">
    <text evidence="2">The sequence shown here is derived from an EMBL/GenBank/DDBJ whole genome shotgun (WGS) entry which is preliminary data.</text>
</comment>
<feature type="region of interest" description="Disordered" evidence="1">
    <location>
        <begin position="96"/>
        <end position="126"/>
    </location>
</feature>
<evidence type="ECO:0000313" key="2">
    <source>
        <dbReference type="EMBL" id="ORX61953.1"/>
    </source>
</evidence>
<gene>
    <name evidence="2" type="ORF">DM01DRAFT_1392085</name>
</gene>
<accession>A0A1X2GVA1</accession>
<dbReference type="EMBL" id="MCGT01000002">
    <property type="protein sequence ID" value="ORX61953.1"/>
    <property type="molecule type" value="Genomic_DNA"/>
</dbReference>
<dbReference type="Proteomes" id="UP000242146">
    <property type="component" value="Unassembled WGS sequence"/>
</dbReference>
<proteinExistence type="predicted"/>
<organism evidence="2 3">
    <name type="scientific">Hesseltinella vesiculosa</name>
    <dbReference type="NCBI Taxonomy" id="101127"/>
    <lineage>
        <taxon>Eukaryota</taxon>
        <taxon>Fungi</taxon>
        <taxon>Fungi incertae sedis</taxon>
        <taxon>Mucoromycota</taxon>
        <taxon>Mucoromycotina</taxon>
        <taxon>Mucoromycetes</taxon>
        <taxon>Mucorales</taxon>
        <taxon>Cunninghamellaceae</taxon>
        <taxon>Hesseltinella</taxon>
    </lineage>
</organism>
<reference evidence="2 3" key="1">
    <citation type="submission" date="2016-07" db="EMBL/GenBank/DDBJ databases">
        <title>Pervasive Adenine N6-methylation of Active Genes in Fungi.</title>
        <authorList>
            <consortium name="DOE Joint Genome Institute"/>
            <person name="Mondo S.J."/>
            <person name="Dannebaum R.O."/>
            <person name="Kuo R.C."/>
            <person name="Labutti K."/>
            <person name="Haridas S."/>
            <person name="Kuo A."/>
            <person name="Salamov A."/>
            <person name="Ahrendt S.R."/>
            <person name="Lipzen A."/>
            <person name="Sullivan W."/>
            <person name="Andreopoulos W.B."/>
            <person name="Clum A."/>
            <person name="Lindquist E."/>
            <person name="Daum C."/>
            <person name="Ramamoorthy G.K."/>
            <person name="Gryganskyi A."/>
            <person name="Culley D."/>
            <person name="Magnuson J.K."/>
            <person name="James T.Y."/>
            <person name="O'Malley M.A."/>
            <person name="Stajich J.E."/>
            <person name="Spatafora J.W."/>
            <person name="Visel A."/>
            <person name="Grigoriev I.V."/>
        </authorList>
    </citation>
    <scope>NUCLEOTIDE SEQUENCE [LARGE SCALE GENOMIC DNA]</scope>
    <source>
        <strain evidence="2 3">NRRL 3301</strain>
    </source>
</reference>
<evidence type="ECO:0000313" key="3">
    <source>
        <dbReference type="Proteomes" id="UP000242146"/>
    </source>
</evidence>
<protein>
    <submittedName>
        <fullName evidence="2">Uncharacterized protein</fullName>
    </submittedName>
</protein>
<evidence type="ECO:0000256" key="1">
    <source>
        <dbReference type="SAM" id="MobiDB-lite"/>
    </source>
</evidence>
<dbReference type="AlphaFoldDB" id="A0A1X2GVA1"/>
<feature type="compositionally biased region" description="Pro residues" evidence="1">
    <location>
        <begin position="100"/>
        <end position="115"/>
    </location>
</feature>
<name>A0A1X2GVA1_9FUNG</name>
<sequence>MFSKRKSLNVVSPGGSPNSKKHTPIHRWKKWLTPRFHIKRQELYPPSPSSTSLSTTSTVSLSSSAKQVFLPPQPPSSSLPMHEFQHRWTMDMAQNFFGSPVPPPPRKARYRPPPTCGTALLTIPEN</sequence>